<protein>
    <submittedName>
        <fullName evidence="1">Uncharacterized protein</fullName>
    </submittedName>
</protein>
<sequence>TRDRILSRQTSDLNVHPVLPRIQDSRQGVVHTESRVRSAEEDRELDNTFMAAVGTVEVKDRSNVKYTDGVKKE</sequence>
<dbReference type="AlphaFoldDB" id="A0A0B6YIY3"/>
<gene>
    <name evidence="1" type="primary">ORF26940</name>
</gene>
<organism evidence="1">
    <name type="scientific">Arion vulgaris</name>
    <dbReference type="NCBI Taxonomy" id="1028688"/>
    <lineage>
        <taxon>Eukaryota</taxon>
        <taxon>Metazoa</taxon>
        <taxon>Spiralia</taxon>
        <taxon>Lophotrochozoa</taxon>
        <taxon>Mollusca</taxon>
        <taxon>Gastropoda</taxon>
        <taxon>Heterobranchia</taxon>
        <taxon>Euthyneura</taxon>
        <taxon>Panpulmonata</taxon>
        <taxon>Eupulmonata</taxon>
        <taxon>Stylommatophora</taxon>
        <taxon>Helicina</taxon>
        <taxon>Arionoidea</taxon>
        <taxon>Arionidae</taxon>
        <taxon>Arion</taxon>
    </lineage>
</organism>
<name>A0A0B6YIY3_9EUPU</name>
<accession>A0A0B6YIY3</accession>
<feature type="non-terminal residue" evidence="1">
    <location>
        <position position="1"/>
    </location>
</feature>
<proteinExistence type="predicted"/>
<dbReference type="EMBL" id="HACG01009292">
    <property type="protein sequence ID" value="CEK56157.1"/>
    <property type="molecule type" value="Transcribed_RNA"/>
</dbReference>
<reference evidence="1" key="1">
    <citation type="submission" date="2014-12" db="EMBL/GenBank/DDBJ databases">
        <title>Insight into the proteome of Arion vulgaris.</title>
        <authorList>
            <person name="Aradska J."/>
            <person name="Bulat T."/>
            <person name="Smidak R."/>
            <person name="Sarate P."/>
            <person name="Gangsoo J."/>
            <person name="Sialana F."/>
            <person name="Bilban M."/>
            <person name="Lubec G."/>
        </authorList>
    </citation>
    <scope>NUCLEOTIDE SEQUENCE</scope>
    <source>
        <tissue evidence="1">Skin</tissue>
    </source>
</reference>
<feature type="non-terminal residue" evidence="1">
    <location>
        <position position="73"/>
    </location>
</feature>
<evidence type="ECO:0000313" key="1">
    <source>
        <dbReference type="EMBL" id="CEK56157.1"/>
    </source>
</evidence>